<organism evidence="2 3">
    <name type="scientific">Puccinia striiformis</name>
    <dbReference type="NCBI Taxonomy" id="27350"/>
    <lineage>
        <taxon>Eukaryota</taxon>
        <taxon>Fungi</taxon>
        <taxon>Dikarya</taxon>
        <taxon>Basidiomycota</taxon>
        <taxon>Pucciniomycotina</taxon>
        <taxon>Pucciniomycetes</taxon>
        <taxon>Pucciniales</taxon>
        <taxon>Pucciniaceae</taxon>
        <taxon>Puccinia</taxon>
    </lineage>
</organism>
<reference evidence="2 3" key="1">
    <citation type="submission" date="2017-12" db="EMBL/GenBank/DDBJ databases">
        <title>Gene loss provides genomic basis for host adaptation in cereal stripe rust fungi.</title>
        <authorList>
            <person name="Xia C."/>
        </authorList>
    </citation>
    <scope>NUCLEOTIDE SEQUENCE [LARGE SCALE GENOMIC DNA]</scope>
    <source>
        <strain evidence="2 3">93TX-2</strain>
    </source>
</reference>
<feature type="chain" id="PRO_5015447071" description="Secreted protein" evidence="1">
    <location>
        <begin position="19"/>
        <end position="124"/>
    </location>
</feature>
<evidence type="ECO:0000313" key="3">
    <source>
        <dbReference type="Proteomes" id="UP000238274"/>
    </source>
</evidence>
<proteinExistence type="predicted"/>
<name>A0A2S4VLG7_9BASI</name>
<reference evidence="3" key="2">
    <citation type="journal article" date="2018" name="BMC Genomics">
        <title>Genomic insights into host adaptation between the wheat stripe rust pathogen (Puccinia striiformis f. sp. tritici) and the barley stripe rust pathogen (Puccinia striiformis f. sp. hordei).</title>
        <authorList>
            <person name="Xia C."/>
            <person name="Wang M."/>
            <person name="Yin C."/>
            <person name="Cornejo O.E."/>
            <person name="Hulbert S.H."/>
            <person name="Chen X."/>
        </authorList>
    </citation>
    <scope>NUCLEOTIDE SEQUENCE [LARGE SCALE GENOMIC DNA]</scope>
    <source>
        <strain evidence="3">93TX-2</strain>
    </source>
</reference>
<sequence length="124" mass="13610">MKFTILCFAAILIQGAHCESEAPFVCKKNPAKTKPWCSDYHKGVAGGPAPYYKQTQSTIEFKSGPYPVTPAKGKPKKGNPACPYLAACCKPDFTPGDGKFSDEQYNFFCDNFPQNADQPGINYK</sequence>
<reference evidence="3" key="3">
    <citation type="journal article" date="2018" name="Mol. Plant Microbe Interact.">
        <title>Genome sequence resources for the wheat stripe rust pathogen (Puccinia striiformis f. sp. tritici) and the barley stripe rust pathogen (Puccinia striiformis f. sp. hordei).</title>
        <authorList>
            <person name="Xia C."/>
            <person name="Wang M."/>
            <person name="Yin C."/>
            <person name="Cornejo O.E."/>
            <person name="Hulbert S.H."/>
            <person name="Chen X."/>
        </authorList>
    </citation>
    <scope>NUCLEOTIDE SEQUENCE [LARGE SCALE GENOMIC DNA]</scope>
    <source>
        <strain evidence="3">93TX-2</strain>
    </source>
</reference>
<dbReference type="VEuPathDB" id="FungiDB:PSHT_08780"/>
<keyword evidence="1" id="KW-0732">Signal</keyword>
<protein>
    <recommendedName>
        <fullName evidence="4">Secreted protein</fullName>
    </recommendedName>
</protein>
<evidence type="ECO:0008006" key="4">
    <source>
        <dbReference type="Google" id="ProtNLM"/>
    </source>
</evidence>
<feature type="signal peptide" evidence="1">
    <location>
        <begin position="1"/>
        <end position="18"/>
    </location>
</feature>
<gene>
    <name evidence="2" type="ORF">PSHT_08780</name>
</gene>
<dbReference type="AlphaFoldDB" id="A0A2S4VLG7"/>
<keyword evidence="3" id="KW-1185">Reference proteome</keyword>
<accession>A0A2S4VLG7</accession>
<dbReference type="VEuPathDB" id="FungiDB:PSTT_08666"/>
<comment type="caution">
    <text evidence="2">The sequence shown here is derived from an EMBL/GenBank/DDBJ whole genome shotgun (WGS) entry which is preliminary data.</text>
</comment>
<dbReference type="EMBL" id="PKSM01000119">
    <property type="protein sequence ID" value="POW10392.1"/>
    <property type="molecule type" value="Genomic_DNA"/>
</dbReference>
<evidence type="ECO:0000313" key="2">
    <source>
        <dbReference type="EMBL" id="POW10392.1"/>
    </source>
</evidence>
<dbReference type="Proteomes" id="UP000238274">
    <property type="component" value="Unassembled WGS sequence"/>
</dbReference>
<evidence type="ECO:0000256" key="1">
    <source>
        <dbReference type="SAM" id="SignalP"/>
    </source>
</evidence>